<gene>
    <name evidence="2" type="ORF">SDC9_153423</name>
</gene>
<dbReference type="AlphaFoldDB" id="A0A645EWB5"/>
<name>A0A645EWB5_9ZZZZ</name>
<keyword evidence="1" id="KW-0812">Transmembrane</keyword>
<feature type="transmembrane region" description="Helical" evidence="1">
    <location>
        <begin position="113"/>
        <end position="130"/>
    </location>
</feature>
<organism evidence="2">
    <name type="scientific">bioreactor metagenome</name>
    <dbReference type="NCBI Taxonomy" id="1076179"/>
    <lineage>
        <taxon>unclassified sequences</taxon>
        <taxon>metagenomes</taxon>
        <taxon>ecological metagenomes</taxon>
    </lineage>
</organism>
<comment type="caution">
    <text evidence="2">The sequence shown here is derived from an EMBL/GenBank/DDBJ whole genome shotgun (WGS) entry which is preliminary data.</text>
</comment>
<protein>
    <submittedName>
        <fullName evidence="2">Uncharacterized protein</fullName>
    </submittedName>
</protein>
<sequence length="146" mass="17764">MCFRKSFFEEFGLYDEQYILIEDIPMMEKLVSNDIPIGIIDECVIIHRLNSGISSTKRLFKQSNINYYRDNQRIFFDYLQKEKNIFWKIIYNEYYLVSKYRIFMASNSSKKQHLLVTLLYLPVLIIYSFINYKNFLNKLNDFLRSL</sequence>
<accession>A0A645EWB5</accession>
<evidence type="ECO:0000313" key="2">
    <source>
        <dbReference type="EMBL" id="MPN06167.1"/>
    </source>
</evidence>
<proteinExistence type="predicted"/>
<reference evidence="2" key="1">
    <citation type="submission" date="2019-08" db="EMBL/GenBank/DDBJ databases">
        <authorList>
            <person name="Kucharzyk K."/>
            <person name="Murdoch R.W."/>
            <person name="Higgins S."/>
            <person name="Loffler F."/>
        </authorList>
    </citation>
    <scope>NUCLEOTIDE SEQUENCE</scope>
</reference>
<evidence type="ECO:0000256" key="1">
    <source>
        <dbReference type="SAM" id="Phobius"/>
    </source>
</evidence>
<dbReference type="InterPro" id="IPR029044">
    <property type="entry name" value="Nucleotide-diphossugar_trans"/>
</dbReference>
<dbReference type="EMBL" id="VSSQ01052057">
    <property type="protein sequence ID" value="MPN06167.1"/>
    <property type="molecule type" value="Genomic_DNA"/>
</dbReference>
<keyword evidence="1" id="KW-1133">Transmembrane helix</keyword>
<keyword evidence="1" id="KW-0472">Membrane</keyword>
<dbReference type="Gene3D" id="3.90.550.10">
    <property type="entry name" value="Spore Coat Polysaccharide Biosynthesis Protein SpsA, Chain A"/>
    <property type="match status" value="1"/>
</dbReference>
<dbReference type="SUPFAM" id="SSF53448">
    <property type="entry name" value="Nucleotide-diphospho-sugar transferases"/>
    <property type="match status" value="1"/>
</dbReference>